<protein>
    <submittedName>
        <fullName evidence="3">TldD/PmbA family protein</fullName>
    </submittedName>
</protein>
<gene>
    <name evidence="3" type="ORF">ENV38_06585</name>
</gene>
<dbReference type="AlphaFoldDB" id="A0A7V3NVU0"/>
<feature type="domain" description="Metalloprotease TldD/E C-terminal" evidence="1">
    <location>
        <begin position="216"/>
        <end position="427"/>
    </location>
</feature>
<evidence type="ECO:0000259" key="2">
    <source>
        <dbReference type="Pfam" id="PF19290"/>
    </source>
</evidence>
<dbReference type="SUPFAM" id="SSF111283">
    <property type="entry name" value="Putative modulator of DNA gyrase, PmbA/TldD"/>
    <property type="match status" value="1"/>
</dbReference>
<dbReference type="PANTHER" id="PTHR43666:SF1">
    <property type="entry name" value="CONSERVED PROTEIN"/>
    <property type="match status" value="1"/>
</dbReference>
<dbReference type="Pfam" id="PF19289">
    <property type="entry name" value="PmbA_TldD_3rd"/>
    <property type="match status" value="1"/>
</dbReference>
<accession>A0A7V3NVU0</accession>
<dbReference type="InterPro" id="IPR045570">
    <property type="entry name" value="Metalloprtase-TldD/E_cen_dom"/>
</dbReference>
<dbReference type="InterPro" id="IPR036059">
    <property type="entry name" value="TldD/PmbA_sf"/>
</dbReference>
<evidence type="ECO:0000259" key="1">
    <source>
        <dbReference type="Pfam" id="PF19289"/>
    </source>
</evidence>
<evidence type="ECO:0000313" key="3">
    <source>
        <dbReference type="EMBL" id="HGB36551.1"/>
    </source>
</evidence>
<dbReference type="Gene3D" id="3.30.2290.10">
    <property type="entry name" value="PmbA/TldD superfamily"/>
    <property type="match status" value="1"/>
</dbReference>
<dbReference type="InterPro" id="IPR035068">
    <property type="entry name" value="TldD/PmbA_N"/>
</dbReference>
<dbReference type="Pfam" id="PF19290">
    <property type="entry name" value="PmbA_TldD_2nd"/>
    <property type="match status" value="1"/>
</dbReference>
<reference evidence="3" key="1">
    <citation type="journal article" date="2020" name="mSystems">
        <title>Genome- and Community-Level Interaction Insights into Carbon Utilization and Element Cycling Functions of Hydrothermarchaeota in Hydrothermal Sediment.</title>
        <authorList>
            <person name="Zhou Z."/>
            <person name="Liu Y."/>
            <person name="Xu W."/>
            <person name="Pan J."/>
            <person name="Luo Z.H."/>
            <person name="Li M."/>
        </authorList>
    </citation>
    <scope>NUCLEOTIDE SEQUENCE [LARGE SCALE GENOMIC DNA]</scope>
    <source>
        <strain evidence="3">SpSt-754</strain>
    </source>
</reference>
<proteinExistence type="predicted"/>
<dbReference type="PANTHER" id="PTHR43666">
    <property type="entry name" value="TLDD PROTEIN"/>
    <property type="match status" value="1"/>
</dbReference>
<feature type="domain" description="Metalloprotease TldD/E central" evidence="2">
    <location>
        <begin position="113"/>
        <end position="206"/>
    </location>
</feature>
<sequence length="432" mass="49395">MMEKFRDVAKKIIENSRADHTEVFFYRLKEDNTRFGESRITQNMAKDITQLTLKVHLGKKTGAVQVTLKEDLKVGEILARAMDIAKSSVEDPEYVPPVEKQDIPLISRAFKETEELSPKSKAEILKEIFEDAKRNNLKVAGLFTNGLYQYGVFNSNGLEAYYETTMASFSNTVQTETSSGYASDQQEDVKNLVPQEIYKIAKEKALLGQNPRDLEPGQYDVVLEPLAVADFLVFMLWTMDARGADEGITYFSGKLGQKIFDERVNMYSDPMSPLNPSIPFDSDGLLLRKIDWIKRGVLENLYYDRYWAMKQNKKPTGRPFAMIFEDSQKSVNDLVKQVEKGLLVTRFWYIRYVDRKSITITGMTRDGLFYIEKGEIKYPVKNLRFNESPARVLASLIDIGKGKRVVGEEASFAMYMPALLVKGFNFTSKTEF</sequence>
<dbReference type="InterPro" id="IPR045569">
    <property type="entry name" value="Metalloprtase-TldD/E_C"/>
</dbReference>
<dbReference type="EMBL" id="DTGD01000249">
    <property type="protein sequence ID" value="HGB36551.1"/>
    <property type="molecule type" value="Genomic_DNA"/>
</dbReference>
<dbReference type="GO" id="GO:0008237">
    <property type="term" value="F:metallopeptidase activity"/>
    <property type="evidence" value="ECO:0007669"/>
    <property type="project" value="InterPro"/>
</dbReference>
<organism evidence="3">
    <name type="scientific">candidate division WOR-3 bacterium</name>
    <dbReference type="NCBI Taxonomy" id="2052148"/>
    <lineage>
        <taxon>Bacteria</taxon>
        <taxon>Bacteria division WOR-3</taxon>
    </lineage>
</organism>
<name>A0A7V3NVU0_UNCW3</name>
<comment type="caution">
    <text evidence="3">The sequence shown here is derived from an EMBL/GenBank/DDBJ whole genome shotgun (WGS) entry which is preliminary data.</text>
</comment>
<dbReference type="GO" id="GO:0006508">
    <property type="term" value="P:proteolysis"/>
    <property type="evidence" value="ECO:0007669"/>
    <property type="project" value="InterPro"/>
</dbReference>